<dbReference type="Proteomes" id="UP001153954">
    <property type="component" value="Unassembled WGS sequence"/>
</dbReference>
<gene>
    <name evidence="1" type="ORF">EEDITHA_LOCUS22195</name>
</gene>
<name>A0AAU9V9V0_EUPED</name>
<sequence>MVTSCQECGALIDSTRHTLQECAAWRPQSYALMTVIGGDLSLSSDIRGMLDGERSLWAAASFCEEVMAIILP</sequence>
<reference evidence="1" key="1">
    <citation type="submission" date="2022-03" db="EMBL/GenBank/DDBJ databases">
        <authorList>
            <person name="Tunstrom K."/>
        </authorList>
    </citation>
    <scope>NUCLEOTIDE SEQUENCE</scope>
</reference>
<organism evidence="1 2">
    <name type="scientific">Euphydryas editha</name>
    <name type="common">Edith's checkerspot</name>
    <dbReference type="NCBI Taxonomy" id="104508"/>
    <lineage>
        <taxon>Eukaryota</taxon>
        <taxon>Metazoa</taxon>
        <taxon>Ecdysozoa</taxon>
        <taxon>Arthropoda</taxon>
        <taxon>Hexapoda</taxon>
        <taxon>Insecta</taxon>
        <taxon>Pterygota</taxon>
        <taxon>Neoptera</taxon>
        <taxon>Endopterygota</taxon>
        <taxon>Lepidoptera</taxon>
        <taxon>Glossata</taxon>
        <taxon>Ditrysia</taxon>
        <taxon>Papilionoidea</taxon>
        <taxon>Nymphalidae</taxon>
        <taxon>Nymphalinae</taxon>
        <taxon>Euphydryas</taxon>
    </lineage>
</organism>
<keyword evidence="2" id="KW-1185">Reference proteome</keyword>
<dbReference type="AlphaFoldDB" id="A0AAU9V9V0"/>
<comment type="caution">
    <text evidence="1">The sequence shown here is derived from an EMBL/GenBank/DDBJ whole genome shotgun (WGS) entry which is preliminary data.</text>
</comment>
<dbReference type="EMBL" id="CAKOGL010000031">
    <property type="protein sequence ID" value="CAH2108239.1"/>
    <property type="molecule type" value="Genomic_DNA"/>
</dbReference>
<protein>
    <submittedName>
        <fullName evidence="1">Uncharacterized protein</fullName>
    </submittedName>
</protein>
<evidence type="ECO:0000313" key="1">
    <source>
        <dbReference type="EMBL" id="CAH2108239.1"/>
    </source>
</evidence>
<proteinExistence type="predicted"/>
<evidence type="ECO:0000313" key="2">
    <source>
        <dbReference type="Proteomes" id="UP001153954"/>
    </source>
</evidence>
<accession>A0AAU9V9V0</accession>